<reference evidence="3" key="1">
    <citation type="submission" date="2018-05" db="EMBL/GenBank/DDBJ databases">
        <authorList>
            <person name="Lanie J.A."/>
            <person name="Ng W.-L."/>
            <person name="Kazmierczak K.M."/>
            <person name="Andrzejewski T.M."/>
            <person name="Davidsen T.M."/>
            <person name="Wayne K.J."/>
            <person name="Tettelin H."/>
            <person name="Glass J.I."/>
            <person name="Rusch D."/>
            <person name="Podicherti R."/>
            <person name="Tsui H.-C.T."/>
            <person name="Winkler M.E."/>
        </authorList>
    </citation>
    <scope>NUCLEOTIDE SEQUENCE</scope>
</reference>
<dbReference type="SUPFAM" id="SSF143800">
    <property type="entry name" value="L28p-like"/>
    <property type="match status" value="1"/>
</dbReference>
<evidence type="ECO:0000256" key="2">
    <source>
        <dbReference type="ARBA" id="ARBA00023274"/>
    </source>
</evidence>
<dbReference type="GO" id="GO:0005840">
    <property type="term" value="C:ribosome"/>
    <property type="evidence" value="ECO:0007669"/>
    <property type="project" value="UniProtKB-KW"/>
</dbReference>
<dbReference type="Gene3D" id="4.10.830.30">
    <property type="entry name" value="Ribosomal protein L31"/>
    <property type="match status" value="1"/>
</dbReference>
<proteinExistence type="predicted"/>
<dbReference type="PANTHER" id="PTHR33280">
    <property type="entry name" value="50S RIBOSOMAL PROTEIN L31, CHLOROPLASTIC"/>
    <property type="match status" value="1"/>
</dbReference>
<gene>
    <name evidence="3" type="ORF">METZ01_LOCUS237119</name>
</gene>
<dbReference type="InterPro" id="IPR034704">
    <property type="entry name" value="Ribosomal_bL28/bL31-like_sf"/>
</dbReference>
<dbReference type="GO" id="GO:0003735">
    <property type="term" value="F:structural constituent of ribosome"/>
    <property type="evidence" value="ECO:0007669"/>
    <property type="project" value="InterPro"/>
</dbReference>
<evidence type="ECO:0000313" key="3">
    <source>
        <dbReference type="EMBL" id="SVB84265.1"/>
    </source>
</evidence>
<dbReference type="InterPro" id="IPR002150">
    <property type="entry name" value="Ribosomal_bL31"/>
</dbReference>
<accession>A0A382HB06</accession>
<protein>
    <recommendedName>
        <fullName evidence="4">50S ribosomal protein L31</fullName>
    </recommendedName>
</protein>
<organism evidence="3">
    <name type="scientific">marine metagenome</name>
    <dbReference type="NCBI Taxonomy" id="408172"/>
    <lineage>
        <taxon>unclassified sequences</taxon>
        <taxon>metagenomes</taxon>
        <taxon>ecological metagenomes</taxon>
    </lineage>
</organism>
<dbReference type="NCBIfam" id="NF001809">
    <property type="entry name" value="PRK00528.1"/>
    <property type="match status" value="1"/>
</dbReference>
<evidence type="ECO:0008006" key="4">
    <source>
        <dbReference type="Google" id="ProtNLM"/>
    </source>
</evidence>
<dbReference type="GO" id="GO:0006412">
    <property type="term" value="P:translation"/>
    <property type="evidence" value="ECO:0007669"/>
    <property type="project" value="InterPro"/>
</dbReference>
<dbReference type="EMBL" id="UINC01060108">
    <property type="protein sequence ID" value="SVB84265.1"/>
    <property type="molecule type" value="Genomic_DNA"/>
</dbReference>
<dbReference type="GO" id="GO:1990904">
    <property type="term" value="C:ribonucleoprotein complex"/>
    <property type="evidence" value="ECO:0007669"/>
    <property type="project" value="UniProtKB-KW"/>
</dbReference>
<dbReference type="Pfam" id="PF01197">
    <property type="entry name" value="Ribosomal_L31"/>
    <property type="match status" value="1"/>
</dbReference>
<keyword evidence="1" id="KW-0689">Ribosomal protein</keyword>
<dbReference type="InterPro" id="IPR042105">
    <property type="entry name" value="Ribosomal_bL31_sf"/>
</dbReference>
<name>A0A382HB06_9ZZZZ</name>
<dbReference type="AlphaFoldDB" id="A0A382HB06"/>
<dbReference type="PRINTS" id="PR01249">
    <property type="entry name" value="RIBOSOMALL31"/>
</dbReference>
<evidence type="ECO:0000256" key="1">
    <source>
        <dbReference type="ARBA" id="ARBA00022980"/>
    </source>
</evidence>
<keyword evidence="2" id="KW-0687">Ribonucleoprotein</keyword>
<dbReference type="PANTHER" id="PTHR33280:SF6">
    <property type="entry name" value="LARGE RIBOSOMAL SUBUNIT PROTEIN BL31A"/>
    <property type="match status" value="1"/>
</dbReference>
<sequence>MKKKIHPNYHKIKVEMTDGSQFETKSTWGKEGDILKLDIDPKSHSAWIGGRQKILDKGRVSKFNKKFQNFKSFFK</sequence>
<dbReference type="NCBIfam" id="TIGR00105">
    <property type="entry name" value="L31"/>
    <property type="match status" value="1"/>
</dbReference>